<comment type="caution">
    <text evidence="5">The sequence shown here is derived from an EMBL/GenBank/DDBJ whole genome shotgun (WGS) entry which is preliminary data.</text>
</comment>
<accession>A0A2S9WZ50</accession>
<dbReference type="RefSeq" id="WP_146131898.1">
    <property type="nucleotide sequence ID" value="NZ_MTBD01000065.1"/>
</dbReference>
<dbReference type="InterPro" id="IPR023347">
    <property type="entry name" value="Lysozyme_dom_sf"/>
</dbReference>
<evidence type="ECO:0000256" key="3">
    <source>
        <dbReference type="ARBA" id="ARBA00023200"/>
    </source>
</evidence>
<comment type="catalytic activity">
    <reaction evidence="4">
        <text>Hydrolysis of (1-&gt;4)-beta-linkages between N-acetylmuramic acid and N-acetyl-D-glucosamine residues in a peptidoglycan and between N-acetyl-D-glucosamine residues in chitodextrins.</text>
        <dbReference type="EC" id="3.2.1.17"/>
    </reaction>
</comment>
<dbReference type="EMBL" id="MTBD01000065">
    <property type="protein sequence ID" value="PRP68676.1"/>
    <property type="molecule type" value="Genomic_DNA"/>
</dbReference>
<keyword evidence="4" id="KW-0378">Hydrolase</keyword>
<gene>
    <name evidence="5" type="ORF">BUE93_21035</name>
</gene>
<dbReference type="GO" id="GO:0031640">
    <property type="term" value="P:killing of cells of another organism"/>
    <property type="evidence" value="ECO:0007669"/>
    <property type="project" value="UniProtKB-KW"/>
</dbReference>
<dbReference type="CDD" id="cd00737">
    <property type="entry name" value="lyz_endolysin_autolysin"/>
    <property type="match status" value="1"/>
</dbReference>
<comment type="similarity">
    <text evidence="4">Belongs to the glycosyl hydrolase 24 family.</text>
</comment>
<sequence>MKTSSQGIGLIQKFEGLRLTAYKDMVGVLTIGYGHTGPDVTPGLTITQPRAVALLQQDLAKFEVGVSRLVKVQLRQNQFDALVS</sequence>
<dbReference type="GO" id="GO:0016998">
    <property type="term" value="P:cell wall macromolecule catabolic process"/>
    <property type="evidence" value="ECO:0007669"/>
    <property type="project" value="InterPro"/>
</dbReference>
<dbReference type="PANTHER" id="PTHR38107">
    <property type="match status" value="1"/>
</dbReference>
<keyword evidence="4" id="KW-0326">Glycosidase</keyword>
<dbReference type="PANTHER" id="PTHR38107:SF3">
    <property type="entry name" value="LYSOZYME RRRD-RELATED"/>
    <property type="match status" value="1"/>
</dbReference>
<dbReference type="InterPro" id="IPR051018">
    <property type="entry name" value="Bacteriophage_GH24"/>
</dbReference>
<dbReference type="InterPro" id="IPR002196">
    <property type="entry name" value="Glyco_hydro_24"/>
</dbReference>
<proteinExistence type="inferred from homology"/>
<name>A0A2S9WZ50_9NEIS</name>
<dbReference type="InterPro" id="IPR033907">
    <property type="entry name" value="Endolysin_autolysin"/>
</dbReference>
<organism evidence="5 6">
    <name type="scientific">Chromobacterium amazonense</name>
    <dbReference type="NCBI Taxonomy" id="1382803"/>
    <lineage>
        <taxon>Bacteria</taxon>
        <taxon>Pseudomonadati</taxon>
        <taxon>Pseudomonadota</taxon>
        <taxon>Betaproteobacteria</taxon>
        <taxon>Neisseriales</taxon>
        <taxon>Chromobacteriaceae</taxon>
        <taxon>Chromobacterium</taxon>
    </lineage>
</organism>
<dbReference type="GO" id="GO:0042742">
    <property type="term" value="P:defense response to bacterium"/>
    <property type="evidence" value="ECO:0007669"/>
    <property type="project" value="UniProtKB-KW"/>
</dbReference>
<dbReference type="EC" id="3.2.1.17" evidence="4"/>
<evidence type="ECO:0000256" key="4">
    <source>
        <dbReference type="RuleBase" id="RU003788"/>
    </source>
</evidence>
<keyword evidence="3" id="KW-1035">Host cytoplasm</keyword>
<keyword evidence="1 4" id="KW-0929">Antimicrobial</keyword>
<dbReference type="SUPFAM" id="SSF53955">
    <property type="entry name" value="Lysozyme-like"/>
    <property type="match status" value="1"/>
</dbReference>
<keyword evidence="2 4" id="KW-0081">Bacteriolytic enzyme</keyword>
<dbReference type="InterPro" id="IPR023346">
    <property type="entry name" value="Lysozyme-like_dom_sf"/>
</dbReference>
<dbReference type="OrthoDB" id="5327667at2"/>
<evidence type="ECO:0000256" key="1">
    <source>
        <dbReference type="ARBA" id="ARBA00022529"/>
    </source>
</evidence>
<dbReference type="Gene3D" id="1.10.530.40">
    <property type="match status" value="1"/>
</dbReference>
<dbReference type="Proteomes" id="UP000239469">
    <property type="component" value="Unassembled WGS sequence"/>
</dbReference>
<protein>
    <recommendedName>
        <fullName evidence="4">Lysozyme</fullName>
        <ecNumber evidence="4">3.2.1.17</ecNumber>
    </recommendedName>
</protein>
<dbReference type="AlphaFoldDB" id="A0A2S9WZ50"/>
<evidence type="ECO:0000313" key="5">
    <source>
        <dbReference type="EMBL" id="PRP68676.1"/>
    </source>
</evidence>
<reference evidence="5 6" key="1">
    <citation type="submission" date="2017-01" db="EMBL/GenBank/DDBJ databases">
        <title>New insights into the genetic diversity of Chromobacterium isolated from tropical freshwater lake.</title>
        <authorList>
            <person name="Santos A.B."/>
            <person name="Nascimento A.M."/>
            <person name="Da Silva P.C."/>
        </authorList>
    </citation>
    <scope>NUCLEOTIDE SEQUENCE [LARGE SCALE GENOMIC DNA]</scope>
    <source>
        <strain evidence="5 6">56AF</strain>
    </source>
</reference>
<dbReference type="GO" id="GO:0003796">
    <property type="term" value="F:lysozyme activity"/>
    <property type="evidence" value="ECO:0007669"/>
    <property type="project" value="UniProtKB-EC"/>
</dbReference>
<dbReference type="Pfam" id="PF00959">
    <property type="entry name" value="Phage_lysozyme"/>
    <property type="match status" value="1"/>
</dbReference>
<evidence type="ECO:0000256" key="2">
    <source>
        <dbReference type="ARBA" id="ARBA00022638"/>
    </source>
</evidence>
<evidence type="ECO:0000313" key="6">
    <source>
        <dbReference type="Proteomes" id="UP000239469"/>
    </source>
</evidence>
<feature type="non-terminal residue" evidence="5">
    <location>
        <position position="84"/>
    </location>
</feature>
<dbReference type="GO" id="GO:0009253">
    <property type="term" value="P:peptidoglycan catabolic process"/>
    <property type="evidence" value="ECO:0007669"/>
    <property type="project" value="InterPro"/>
</dbReference>